<dbReference type="AlphaFoldDB" id="A0AAJ0BK27"/>
<comment type="caution">
    <text evidence="3">The sequence shown here is derived from an EMBL/GenBank/DDBJ whole genome shotgun (WGS) entry which is preliminary data.</text>
</comment>
<evidence type="ECO:0000313" key="4">
    <source>
        <dbReference type="Proteomes" id="UP001239445"/>
    </source>
</evidence>
<evidence type="ECO:0000313" key="3">
    <source>
        <dbReference type="EMBL" id="KAK1758302.1"/>
    </source>
</evidence>
<feature type="domain" description="DOMON" evidence="2">
    <location>
        <begin position="77"/>
        <end position="175"/>
    </location>
</feature>
<keyword evidence="4" id="KW-1185">Reference proteome</keyword>
<proteinExistence type="predicted"/>
<dbReference type="InterPro" id="IPR005018">
    <property type="entry name" value="DOMON_domain"/>
</dbReference>
<protein>
    <recommendedName>
        <fullName evidence="2">DOMON domain-containing protein</fullName>
    </recommendedName>
</protein>
<dbReference type="EMBL" id="MU839829">
    <property type="protein sequence ID" value="KAK1758302.1"/>
    <property type="molecule type" value="Genomic_DNA"/>
</dbReference>
<dbReference type="SMART" id="SM00664">
    <property type="entry name" value="DoH"/>
    <property type="match status" value="1"/>
</dbReference>
<dbReference type="CDD" id="cd09630">
    <property type="entry name" value="CDH_like_cytochrome"/>
    <property type="match status" value="1"/>
</dbReference>
<feature type="signal peptide" evidence="1">
    <location>
        <begin position="1"/>
        <end position="19"/>
    </location>
</feature>
<accession>A0AAJ0BK27</accession>
<dbReference type="Pfam" id="PF16010">
    <property type="entry name" value="CDH-cyt"/>
    <property type="match status" value="1"/>
</dbReference>
<reference evidence="3" key="1">
    <citation type="submission" date="2023-06" db="EMBL/GenBank/DDBJ databases">
        <title>Genome-scale phylogeny and comparative genomics of the fungal order Sordariales.</title>
        <authorList>
            <consortium name="Lawrence Berkeley National Laboratory"/>
            <person name="Hensen N."/>
            <person name="Bonometti L."/>
            <person name="Westerberg I."/>
            <person name="Brannstrom I.O."/>
            <person name="Guillou S."/>
            <person name="Cros-Aarteil S."/>
            <person name="Calhoun S."/>
            <person name="Haridas S."/>
            <person name="Kuo A."/>
            <person name="Mondo S."/>
            <person name="Pangilinan J."/>
            <person name="Riley R."/>
            <person name="Labutti K."/>
            <person name="Andreopoulos B."/>
            <person name="Lipzen A."/>
            <person name="Chen C."/>
            <person name="Yanf M."/>
            <person name="Daum C."/>
            <person name="Ng V."/>
            <person name="Clum A."/>
            <person name="Steindorff A."/>
            <person name="Ohm R."/>
            <person name="Martin F."/>
            <person name="Silar P."/>
            <person name="Natvig D."/>
            <person name="Lalanne C."/>
            <person name="Gautier V."/>
            <person name="Ament-Velasquez S.L."/>
            <person name="Kruys A."/>
            <person name="Hutchinson M.I."/>
            <person name="Powell A.J."/>
            <person name="Barry K."/>
            <person name="Miller A.N."/>
            <person name="Grigoriev I.V."/>
            <person name="Debuchy R."/>
            <person name="Gladieux P."/>
            <person name="Thoren M.H."/>
            <person name="Johannesson H."/>
        </authorList>
    </citation>
    <scope>NUCLEOTIDE SEQUENCE</scope>
    <source>
        <strain evidence="3">PSN4</strain>
    </source>
</reference>
<dbReference type="Proteomes" id="UP001239445">
    <property type="component" value="Unassembled WGS sequence"/>
</dbReference>
<dbReference type="Gene3D" id="2.60.40.1210">
    <property type="entry name" value="Cellobiose dehydrogenase, cytochrome domain"/>
    <property type="match status" value="1"/>
</dbReference>
<name>A0AAJ0BK27_9PEZI</name>
<sequence>MLWSLYFGLLALVLRHVAASTLYLDPQTGLTFASDEKIYMNDKQGIIYRFAIPDGIDSTATPYDTVIQIVAPREVTWAGLAFGGTMDKCPLFVAYRSNGGQQAVTGSIRWAPGHQAPVPYTGANYTVYKEGTKSNNTHWQITARCTGCTSWIPEKNAATKYMRFTGSNRVAMAMGLKPVANPNSNTSDIDYHYMHAYWDADFKMATNANFTTTVQKLKGFEATS</sequence>
<keyword evidence="1" id="KW-0732">Signal</keyword>
<feature type="chain" id="PRO_5042509648" description="DOMON domain-containing protein" evidence="1">
    <location>
        <begin position="20"/>
        <end position="224"/>
    </location>
</feature>
<evidence type="ECO:0000259" key="2">
    <source>
        <dbReference type="SMART" id="SM00664"/>
    </source>
</evidence>
<gene>
    <name evidence="3" type="ORF">QBC47DRAFT_440861</name>
</gene>
<dbReference type="InterPro" id="IPR015920">
    <property type="entry name" value="Cellobiose_DH-like_cyt"/>
</dbReference>
<dbReference type="PANTHER" id="PTHR47797:SF5">
    <property type="entry name" value="CELLOBIOSE DEHYDROGENASE CYTOCHROME DOMAIN-CONTAINING PROTEIN"/>
    <property type="match status" value="1"/>
</dbReference>
<dbReference type="SUPFAM" id="SSF49344">
    <property type="entry name" value="CBD9-like"/>
    <property type="match status" value="1"/>
</dbReference>
<organism evidence="3 4">
    <name type="scientific">Echria macrotheca</name>
    <dbReference type="NCBI Taxonomy" id="438768"/>
    <lineage>
        <taxon>Eukaryota</taxon>
        <taxon>Fungi</taxon>
        <taxon>Dikarya</taxon>
        <taxon>Ascomycota</taxon>
        <taxon>Pezizomycotina</taxon>
        <taxon>Sordariomycetes</taxon>
        <taxon>Sordariomycetidae</taxon>
        <taxon>Sordariales</taxon>
        <taxon>Schizotheciaceae</taxon>
        <taxon>Echria</taxon>
    </lineage>
</organism>
<evidence type="ECO:0000256" key="1">
    <source>
        <dbReference type="SAM" id="SignalP"/>
    </source>
</evidence>
<dbReference type="PANTHER" id="PTHR47797">
    <property type="entry name" value="DEHYDROGENASE, PUTATIVE (AFU_ORTHOLOGUE AFUA_8G05805)-RELATED"/>
    <property type="match status" value="1"/>
</dbReference>